<dbReference type="SFLD" id="SFLDG01212">
    <property type="entry name" value="Phytoene_synthase_like"/>
    <property type="match status" value="1"/>
</dbReference>
<name>A0A832DHG5_9BACT</name>
<comment type="caution">
    <text evidence="1">The sequence shown here is derived from an EMBL/GenBank/DDBJ whole genome shotgun (WGS) entry which is preliminary data.</text>
</comment>
<dbReference type="SUPFAM" id="SSF48576">
    <property type="entry name" value="Terpenoid synthases"/>
    <property type="match status" value="1"/>
</dbReference>
<dbReference type="Gene3D" id="1.10.600.10">
    <property type="entry name" value="Farnesyl Diphosphate Synthase"/>
    <property type="match status" value="1"/>
</dbReference>
<dbReference type="InterPro" id="IPR044843">
    <property type="entry name" value="Trans_IPPS_bact-type"/>
</dbReference>
<dbReference type="GO" id="GO:0051996">
    <property type="term" value="F:squalene synthase [NAD(P)H] activity"/>
    <property type="evidence" value="ECO:0007669"/>
    <property type="project" value="UniProtKB-EC"/>
</dbReference>
<dbReference type="Pfam" id="PF00494">
    <property type="entry name" value="SQS_PSY"/>
    <property type="match status" value="1"/>
</dbReference>
<gene>
    <name evidence="1" type="primary">hpnC</name>
    <name evidence="1" type="ORF">ENS56_12005</name>
</gene>
<dbReference type="EMBL" id="DSVI01000019">
    <property type="protein sequence ID" value="HGT48754.1"/>
    <property type="molecule type" value="Genomic_DNA"/>
</dbReference>
<dbReference type="GO" id="GO:0016114">
    <property type="term" value="P:terpenoid biosynthetic process"/>
    <property type="evidence" value="ECO:0007669"/>
    <property type="project" value="UniProtKB-ARBA"/>
</dbReference>
<dbReference type="PANTHER" id="PTHR31480">
    <property type="entry name" value="BIFUNCTIONAL LYCOPENE CYCLASE/PHYTOENE SYNTHASE"/>
    <property type="match status" value="1"/>
</dbReference>
<dbReference type="SFLD" id="SFLDS00005">
    <property type="entry name" value="Isoprenoid_Synthase_Type_I"/>
    <property type="match status" value="1"/>
</dbReference>
<dbReference type="InterPro" id="IPR002060">
    <property type="entry name" value="Squ/phyt_synthse"/>
</dbReference>
<dbReference type="InterPro" id="IPR033904">
    <property type="entry name" value="Trans_IPPS_HH"/>
</dbReference>
<dbReference type="InterPro" id="IPR017827">
    <property type="entry name" value="HSQ_synthase_HpnC"/>
</dbReference>
<keyword evidence="1" id="KW-0808">Transferase</keyword>
<sequence length="281" mass="32965">MLVDNDIKNLISLSKQHYENFPVASLLLPKNKRDDIAIVYWFARTADDLADEGQFSANERISALDEFETNFIDSLQHKYADNKFKILSDVVVRNNLNPKCFTDLISAFKQDVLKNRYNNFDELLDYCKRSANPVGRIVLNIFNIFDDEAYRYSDLICTALQLTNFYQDVEIDYAKGRIYFPMDEMNHFQVTENMFEMKENNHNFSALLKHSVNRTRNLFTVGKNLFRFLEGRLKLEIKWTVAGGEKILSKIEKNDYQIFGKRPKLNKTDFISILLKSIFVK</sequence>
<accession>A0A832DHG5</accession>
<evidence type="ECO:0000313" key="1">
    <source>
        <dbReference type="EMBL" id="HGT48754.1"/>
    </source>
</evidence>
<protein>
    <submittedName>
        <fullName evidence="1">Squalene synthase HpnC</fullName>
        <ecNumber evidence="1">2.5.1.21</ecNumber>
    </submittedName>
</protein>
<proteinExistence type="predicted"/>
<dbReference type="NCBIfam" id="TIGR03464">
    <property type="entry name" value="HpnC"/>
    <property type="match status" value="1"/>
</dbReference>
<dbReference type="InterPro" id="IPR008949">
    <property type="entry name" value="Isoprenoid_synthase_dom_sf"/>
</dbReference>
<reference evidence="1" key="1">
    <citation type="journal article" date="2020" name="mSystems">
        <title>Genome- and Community-Level Interaction Insights into Carbon Utilization and Element Cycling Functions of Hydrothermarchaeota in Hydrothermal Sediment.</title>
        <authorList>
            <person name="Zhou Z."/>
            <person name="Liu Y."/>
            <person name="Xu W."/>
            <person name="Pan J."/>
            <person name="Luo Z.H."/>
            <person name="Li M."/>
        </authorList>
    </citation>
    <scope>NUCLEOTIDE SEQUENCE [LARGE SCALE GENOMIC DNA]</scope>
    <source>
        <strain evidence="1">SpSt-500</strain>
    </source>
</reference>
<dbReference type="SFLD" id="SFLDG01018">
    <property type="entry name" value="Squalene/Phytoene_Synthase_Lik"/>
    <property type="match status" value="1"/>
</dbReference>
<dbReference type="GO" id="GO:0004311">
    <property type="term" value="F:geranylgeranyl diphosphate synthase activity"/>
    <property type="evidence" value="ECO:0007669"/>
    <property type="project" value="InterPro"/>
</dbReference>
<dbReference type="EC" id="2.5.1.21" evidence="1"/>
<dbReference type="AlphaFoldDB" id="A0A832DHG5"/>
<dbReference type="CDD" id="cd00683">
    <property type="entry name" value="Trans_IPPS_HH"/>
    <property type="match status" value="1"/>
</dbReference>
<organism evidence="1">
    <name type="scientific">Ignavibacterium album</name>
    <dbReference type="NCBI Taxonomy" id="591197"/>
    <lineage>
        <taxon>Bacteria</taxon>
        <taxon>Pseudomonadati</taxon>
        <taxon>Ignavibacteriota</taxon>
        <taxon>Ignavibacteria</taxon>
        <taxon>Ignavibacteriales</taxon>
        <taxon>Ignavibacteriaceae</taxon>
        <taxon>Ignavibacterium</taxon>
    </lineage>
</organism>